<dbReference type="EMBL" id="KN834811">
    <property type="protein sequence ID" value="KIK54892.1"/>
    <property type="molecule type" value="Genomic_DNA"/>
</dbReference>
<dbReference type="GO" id="GO:0008299">
    <property type="term" value="P:isoprenoid biosynthetic process"/>
    <property type="evidence" value="ECO:0007669"/>
    <property type="project" value="InterPro"/>
</dbReference>
<dbReference type="PANTHER" id="PTHR12001:SF44">
    <property type="entry name" value="GERANYLGERANYL PYROPHOSPHATE SYNTHASE"/>
    <property type="match status" value="1"/>
</dbReference>
<keyword evidence="3" id="KW-0479">Metal-binding</keyword>
<dbReference type="InterPro" id="IPR033749">
    <property type="entry name" value="Polyprenyl_synt_CS"/>
</dbReference>
<evidence type="ECO:0000256" key="7">
    <source>
        <dbReference type="ARBA" id="ARBA00032424"/>
    </source>
</evidence>
<evidence type="ECO:0000256" key="8">
    <source>
        <dbReference type="ARBA" id="ARBA00032448"/>
    </source>
</evidence>
<comment type="cofactor">
    <cofactor evidence="1">
        <name>Mg(2+)</name>
        <dbReference type="ChEBI" id="CHEBI:18420"/>
    </cofactor>
</comment>
<dbReference type="Proteomes" id="UP000053593">
    <property type="component" value="Unassembled WGS sequence"/>
</dbReference>
<dbReference type="Gene3D" id="1.10.600.10">
    <property type="entry name" value="Farnesyl Diphosphate Synthase"/>
    <property type="match status" value="1"/>
</dbReference>
<evidence type="ECO:0000256" key="9">
    <source>
        <dbReference type="ARBA" id="ARBA00032873"/>
    </source>
</evidence>
<dbReference type="SUPFAM" id="SSF48576">
    <property type="entry name" value="Terpenoid synthases"/>
    <property type="match status" value="1"/>
</dbReference>
<comment type="similarity">
    <text evidence="2 11">Belongs to the FPP/GGPP synthase family.</text>
</comment>
<evidence type="ECO:0000256" key="11">
    <source>
        <dbReference type="RuleBase" id="RU004466"/>
    </source>
</evidence>
<evidence type="ECO:0000256" key="4">
    <source>
        <dbReference type="ARBA" id="ARBA00022842"/>
    </source>
</evidence>
<keyword evidence="4" id="KW-0460">Magnesium</keyword>
<dbReference type="OrthoDB" id="6921389at2759"/>
<dbReference type="SFLD" id="SFLDG01017">
    <property type="entry name" value="Polyprenyl_Transferase_Like"/>
    <property type="match status" value="1"/>
</dbReference>
<evidence type="ECO:0000313" key="12">
    <source>
        <dbReference type="EMBL" id="KIK54892.1"/>
    </source>
</evidence>
<dbReference type="GO" id="GO:0046872">
    <property type="term" value="F:metal ion binding"/>
    <property type="evidence" value="ECO:0007669"/>
    <property type="project" value="UniProtKB-KW"/>
</dbReference>
<evidence type="ECO:0000313" key="13">
    <source>
        <dbReference type="Proteomes" id="UP000053593"/>
    </source>
</evidence>
<proteinExistence type="inferred from homology"/>
<evidence type="ECO:0000256" key="3">
    <source>
        <dbReference type="ARBA" id="ARBA00022723"/>
    </source>
</evidence>
<evidence type="ECO:0000256" key="1">
    <source>
        <dbReference type="ARBA" id="ARBA00001946"/>
    </source>
</evidence>
<dbReference type="AlphaFoldDB" id="A0A0D0CA58"/>
<evidence type="ECO:0000256" key="2">
    <source>
        <dbReference type="ARBA" id="ARBA00006706"/>
    </source>
</evidence>
<dbReference type="PROSITE" id="PS00723">
    <property type="entry name" value="POLYPRENYL_SYNTHASE_1"/>
    <property type="match status" value="1"/>
</dbReference>
<gene>
    <name evidence="12" type="ORF">GYMLUDRAFT_48281</name>
</gene>
<protein>
    <recommendedName>
        <fullName evidence="9">(2E,6E)-farnesyl diphosphate synthase</fullName>
    </recommendedName>
    <alternativeName>
        <fullName evidence="8">Dimethylallyltranstransferase</fullName>
    </alternativeName>
    <alternativeName>
        <fullName evidence="7">Farnesyl diphosphate synthase</fullName>
    </alternativeName>
    <alternativeName>
        <fullName evidence="5">Farnesyltranstransferase</fullName>
    </alternativeName>
    <alternativeName>
        <fullName evidence="10">Geranylgeranyl diphosphate synthase</fullName>
    </alternativeName>
    <alternativeName>
        <fullName evidence="6">Geranyltranstransferase</fullName>
    </alternativeName>
</protein>
<dbReference type="CDD" id="cd00685">
    <property type="entry name" value="Trans_IPPS_HT"/>
    <property type="match status" value="1"/>
</dbReference>
<keyword evidence="11" id="KW-0808">Transferase</keyword>
<name>A0A0D0CA58_9AGAR</name>
<dbReference type="PANTHER" id="PTHR12001">
    <property type="entry name" value="GERANYLGERANYL PYROPHOSPHATE SYNTHASE"/>
    <property type="match status" value="1"/>
</dbReference>
<evidence type="ECO:0000256" key="10">
    <source>
        <dbReference type="ARBA" id="ARBA00033096"/>
    </source>
</evidence>
<organism evidence="12 13">
    <name type="scientific">Collybiopsis luxurians FD-317 M1</name>
    <dbReference type="NCBI Taxonomy" id="944289"/>
    <lineage>
        <taxon>Eukaryota</taxon>
        <taxon>Fungi</taxon>
        <taxon>Dikarya</taxon>
        <taxon>Basidiomycota</taxon>
        <taxon>Agaricomycotina</taxon>
        <taxon>Agaricomycetes</taxon>
        <taxon>Agaricomycetidae</taxon>
        <taxon>Agaricales</taxon>
        <taxon>Marasmiineae</taxon>
        <taxon>Omphalotaceae</taxon>
        <taxon>Collybiopsis</taxon>
        <taxon>Collybiopsis luxurians</taxon>
    </lineage>
</organism>
<evidence type="ECO:0000256" key="6">
    <source>
        <dbReference type="ARBA" id="ARBA00032380"/>
    </source>
</evidence>
<keyword evidence="13" id="KW-1185">Reference proteome</keyword>
<dbReference type="HOGENOM" id="CLU_014015_6_0_1"/>
<sequence>MSTTNILYETIIDRLSTDSSWSEQNEAAVLEPFTFITSNPGKEMRGRLIEAFNVWLKVPQDKIVIIAKIVNMLHAASLMVDDIEDDSQLRRGRPVAHKVYGIPQTINTANYVYFLAFQELFTLSNALSHNTDDQDLHAIVNAELLSLHRGQGLEILWRDSLTCPSEEQYIDMVNKKTGGLLRIGIKLMMACSSSSLDVDYVPLVNLIGVYFQIRDDLMNLQSPEYTTNKGFAEDLTEGKFSFPVVHSIHADKSNRQVLNVLQKRPATPTLKSFTISYMKNHTKSFDYTLEVLEKLHEQALKEIDRLGGNKELTRLLESFVVDRKKIVGGSE</sequence>
<accession>A0A0D0CA58</accession>
<dbReference type="GO" id="GO:0004659">
    <property type="term" value="F:prenyltransferase activity"/>
    <property type="evidence" value="ECO:0007669"/>
    <property type="project" value="InterPro"/>
</dbReference>
<dbReference type="InterPro" id="IPR000092">
    <property type="entry name" value="Polyprenyl_synt"/>
</dbReference>
<dbReference type="Pfam" id="PF00348">
    <property type="entry name" value="polyprenyl_synt"/>
    <property type="match status" value="1"/>
</dbReference>
<reference evidence="12 13" key="1">
    <citation type="submission" date="2014-04" db="EMBL/GenBank/DDBJ databases">
        <title>Evolutionary Origins and Diversification of the Mycorrhizal Mutualists.</title>
        <authorList>
            <consortium name="DOE Joint Genome Institute"/>
            <consortium name="Mycorrhizal Genomics Consortium"/>
            <person name="Kohler A."/>
            <person name="Kuo A."/>
            <person name="Nagy L.G."/>
            <person name="Floudas D."/>
            <person name="Copeland A."/>
            <person name="Barry K.W."/>
            <person name="Cichocki N."/>
            <person name="Veneault-Fourrey C."/>
            <person name="LaButti K."/>
            <person name="Lindquist E.A."/>
            <person name="Lipzen A."/>
            <person name="Lundell T."/>
            <person name="Morin E."/>
            <person name="Murat C."/>
            <person name="Riley R."/>
            <person name="Ohm R."/>
            <person name="Sun H."/>
            <person name="Tunlid A."/>
            <person name="Henrissat B."/>
            <person name="Grigoriev I.V."/>
            <person name="Hibbett D.S."/>
            <person name="Martin F."/>
        </authorList>
    </citation>
    <scope>NUCLEOTIDE SEQUENCE [LARGE SCALE GENOMIC DNA]</scope>
    <source>
        <strain evidence="12 13">FD-317 M1</strain>
    </source>
</reference>
<evidence type="ECO:0000256" key="5">
    <source>
        <dbReference type="ARBA" id="ARBA00032052"/>
    </source>
</evidence>
<dbReference type="PROSITE" id="PS00444">
    <property type="entry name" value="POLYPRENYL_SYNTHASE_2"/>
    <property type="match status" value="1"/>
</dbReference>
<dbReference type="SFLD" id="SFLDS00005">
    <property type="entry name" value="Isoprenoid_Synthase_Type_I"/>
    <property type="match status" value="1"/>
</dbReference>
<dbReference type="InterPro" id="IPR008949">
    <property type="entry name" value="Isoprenoid_synthase_dom_sf"/>
</dbReference>